<proteinExistence type="predicted"/>
<gene>
    <name evidence="1" type="ORF">LEP1GSC038_4079</name>
</gene>
<accession>M6FYI5</accession>
<organism evidence="1 2">
    <name type="scientific">Leptospira weilii str. 2006001855</name>
    <dbReference type="NCBI Taxonomy" id="996804"/>
    <lineage>
        <taxon>Bacteria</taxon>
        <taxon>Pseudomonadati</taxon>
        <taxon>Spirochaetota</taxon>
        <taxon>Spirochaetia</taxon>
        <taxon>Leptospirales</taxon>
        <taxon>Leptospiraceae</taxon>
        <taxon>Leptospira</taxon>
    </lineage>
</organism>
<evidence type="ECO:0000313" key="2">
    <source>
        <dbReference type="Proteomes" id="UP000012101"/>
    </source>
</evidence>
<sequence>MIHFQERFYEMFAAFEFFVSAYFVELLGKSGFKKNDSSFFS</sequence>
<dbReference type="Proteomes" id="UP000012101">
    <property type="component" value="Unassembled WGS sequence"/>
</dbReference>
<dbReference type="EMBL" id="AFJM02000044">
    <property type="protein sequence ID" value="EMM71821.1"/>
    <property type="molecule type" value="Genomic_DNA"/>
</dbReference>
<dbReference type="AlphaFoldDB" id="M6FYI5"/>
<name>M6FYI5_9LEPT</name>
<evidence type="ECO:0000313" key="1">
    <source>
        <dbReference type="EMBL" id="EMM71821.1"/>
    </source>
</evidence>
<reference evidence="1 2" key="1">
    <citation type="submission" date="2013-01" db="EMBL/GenBank/DDBJ databases">
        <authorList>
            <person name="Harkins D.M."/>
            <person name="Durkin A.S."/>
            <person name="Brinkac L.M."/>
            <person name="Haft D.H."/>
            <person name="Selengut J.D."/>
            <person name="Sanka R."/>
            <person name="DePew J."/>
            <person name="Purushe J."/>
            <person name="Hospenthal D.R."/>
            <person name="Murray C.K."/>
            <person name="Pimentel G."/>
            <person name="Wasfy M."/>
            <person name="Vinetz J.M."/>
            <person name="Sutton G.G."/>
            <person name="Nierman W.C."/>
            <person name="Fouts D.E."/>
        </authorList>
    </citation>
    <scope>NUCLEOTIDE SEQUENCE [LARGE SCALE GENOMIC DNA]</scope>
    <source>
        <strain evidence="1 2">2006001855</strain>
    </source>
</reference>
<comment type="caution">
    <text evidence="1">The sequence shown here is derived from an EMBL/GenBank/DDBJ whole genome shotgun (WGS) entry which is preliminary data.</text>
</comment>
<protein>
    <submittedName>
        <fullName evidence="1">Uncharacterized protein</fullName>
    </submittedName>
</protein>